<dbReference type="AlphaFoldDB" id="X0TMX4"/>
<sequence>ILLSYSIVKVLDIVPFLLFNYSFDNLALRISGPLYINYTRVLTDHYTSWLLVTSKYLESLKYF</sequence>
<evidence type="ECO:0000313" key="1">
    <source>
        <dbReference type="EMBL" id="GAF89457.1"/>
    </source>
</evidence>
<accession>X0TMX4</accession>
<dbReference type="EMBL" id="BARS01017983">
    <property type="protein sequence ID" value="GAF89457.1"/>
    <property type="molecule type" value="Genomic_DNA"/>
</dbReference>
<feature type="non-terminal residue" evidence="1">
    <location>
        <position position="1"/>
    </location>
</feature>
<name>X0TMX4_9ZZZZ</name>
<proteinExistence type="predicted"/>
<reference evidence="1" key="1">
    <citation type="journal article" date="2014" name="Front. Microbiol.">
        <title>High frequency of phylogenetically diverse reductive dehalogenase-homologous genes in deep subseafloor sedimentary metagenomes.</title>
        <authorList>
            <person name="Kawai M."/>
            <person name="Futagami T."/>
            <person name="Toyoda A."/>
            <person name="Takaki Y."/>
            <person name="Nishi S."/>
            <person name="Hori S."/>
            <person name="Arai W."/>
            <person name="Tsubouchi T."/>
            <person name="Morono Y."/>
            <person name="Uchiyama I."/>
            <person name="Ito T."/>
            <person name="Fujiyama A."/>
            <person name="Inagaki F."/>
            <person name="Takami H."/>
        </authorList>
    </citation>
    <scope>NUCLEOTIDE SEQUENCE</scope>
    <source>
        <strain evidence="1">Expedition CK06-06</strain>
    </source>
</reference>
<comment type="caution">
    <text evidence="1">The sequence shown here is derived from an EMBL/GenBank/DDBJ whole genome shotgun (WGS) entry which is preliminary data.</text>
</comment>
<gene>
    <name evidence="1" type="ORF">S01H1_29346</name>
</gene>
<organism evidence="1">
    <name type="scientific">marine sediment metagenome</name>
    <dbReference type="NCBI Taxonomy" id="412755"/>
    <lineage>
        <taxon>unclassified sequences</taxon>
        <taxon>metagenomes</taxon>
        <taxon>ecological metagenomes</taxon>
    </lineage>
</organism>
<protein>
    <submittedName>
        <fullName evidence="1">Uncharacterized protein</fullName>
    </submittedName>
</protein>